<feature type="domain" description="TF-B3" evidence="7">
    <location>
        <begin position="22"/>
        <end position="101"/>
    </location>
</feature>
<evidence type="ECO:0000259" key="7">
    <source>
        <dbReference type="PROSITE" id="PS50863"/>
    </source>
</evidence>
<evidence type="ECO:0000256" key="4">
    <source>
        <dbReference type="ARBA" id="ARBA00023125"/>
    </source>
</evidence>
<dbReference type="Gene3D" id="2.40.330.10">
    <property type="entry name" value="DNA-binding pseudobarrel domain"/>
    <property type="match status" value="1"/>
</dbReference>
<evidence type="ECO:0000313" key="9">
    <source>
        <dbReference type="Proteomes" id="UP001415857"/>
    </source>
</evidence>
<dbReference type="PANTHER" id="PTHR31674">
    <property type="entry name" value="B3 DOMAIN-CONTAINING PROTEIN REM-LIKE 3-RELATED"/>
    <property type="match status" value="1"/>
</dbReference>
<dbReference type="InterPro" id="IPR039218">
    <property type="entry name" value="REM_fam"/>
</dbReference>
<dbReference type="Pfam" id="PF02362">
    <property type="entry name" value="B3"/>
    <property type="match status" value="1"/>
</dbReference>
<accession>A0AAP0WLT2</accession>
<proteinExistence type="predicted"/>
<keyword evidence="9" id="KW-1185">Reference proteome</keyword>
<evidence type="ECO:0000256" key="6">
    <source>
        <dbReference type="ARBA" id="ARBA00023242"/>
    </source>
</evidence>
<dbReference type="SMART" id="SM01019">
    <property type="entry name" value="B3"/>
    <property type="match status" value="1"/>
</dbReference>
<evidence type="ECO:0000256" key="5">
    <source>
        <dbReference type="ARBA" id="ARBA00023163"/>
    </source>
</evidence>
<dbReference type="CDD" id="cd10017">
    <property type="entry name" value="B3_DNA"/>
    <property type="match status" value="1"/>
</dbReference>
<dbReference type="InterPro" id="IPR015300">
    <property type="entry name" value="DNA-bd_pseudobarrel_sf"/>
</dbReference>
<keyword evidence="6" id="KW-0539">Nucleus</keyword>
<dbReference type="Proteomes" id="UP001415857">
    <property type="component" value="Unassembled WGS sequence"/>
</dbReference>
<gene>
    <name evidence="8" type="ORF">L1049_018507</name>
</gene>
<evidence type="ECO:0000256" key="3">
    <source>
        <dbReference type="ARBA" id="ARBA00023015"/>
    </source>
</evidence>
<dbReference type="SUPFAM" id="SSF101936">
    <property type="entry name" value="DNA-binding pseudobarrel domain"/>
    <property type="match status" value="1"/>
</dbReference>
<comment type="subcellular location">
    <subcellularLocation>
        <location evidence="1">Nucleus</location>
    </subcellularLocation>
</comment>
<dbReference type="PROSITE" id="PS50863">
    <property type="entry name" value="B3"/>
    <property type="match status" value="1"/>
</dbReference>
<keyword evidence="2" id="KW-0677">Repeat</keyword>
<dbReference type="EMBL" id="JBBPBK010000012">
    <property type="protein sequence ID" value="KAK9273697.1"/>
    <property type="molecule type" value="Genomic_DNA"/>
</dbReference>
<evidence type="ECO:0000256" key="2">
    <source>
        <dbReference type="ARBA" id="ARBA00022737"/>
    </source>
</evidence>
<reference evidence="8 9" key="1">
    <citation type="journal article" date="2024" name="Plant J.">
        <title>Genome sequences and population genomics reveal climatic adaptation and genomic divergence between two closely related sweetgum species.</title>
        <authorList>
            <person name="Xu W.Q."/>
            <person name="Ren C.Q."/>
            <person name="Zhang X.Y."/>
            <person name="Comes H.P."/>
            <person name="Liu X.H."/>
            <person name="Li Y.G."/>
            <person name="Kettle C.J."/>
            <person name="Jalonen R."/>
            <person name="Gaisberger H."/>
            <person name="Ma Y.Z."/>
            <person name="Qiu Y.X."/>
        </authorList>
    </citation>
    <scope>NUCLEOTIDE SEQUENCE [LARGE SCALE GENOMIC DNA]</scope>
    <source>
        <strain evidence="8">Hangzhou</strain>
    </source>
</reference>
<keyword evidence="4" id="KW-0238">DNA-binding</keyword>
<dbReference type="GO" id="GO:0003677">
    <property type="term" value="F:DNA binding"/>
    <property type="evidence" value="ECO:0007669"/>
    <property type="project" value="UniProtKB-KW"/>
</dbReference>
<keyword evidence="3" id="KW-0805">Transcription regulation</keyword>
<protein>
    <recommendedName>
        <fullName evidence="7">TF-B3 domain-containing protein</fullName>
    </recommendedName>
</protein>
<comment type="caution">
    <text evidence="8">The sequence shown here is derived from an EMBL/GenBank/DDBJ whole genome shotgun (WGS) entry which is preliminary data.</text>
</comment>
<dbReference type="PANTHER" id="PTHR31674:SF62">
    <property type="entry name" value="B3 DOMAIN-CONTAINING PROTEIN REM14-RELATED"/>
    <property type="match status" value="1"/>
</dbReference>
<evidence type="ECO:0000256" key="1">
    <source>
        <dbReference type="ARBA" id="ARBA00004123"/>
    </source>
</evidence>
<name>A0AAP0WLT2_LIQFO</name>
<organism evidence="8 9">
    <name type="scientific">Liquidambar formosana</name>
    <name type="common">Formosan gum</name>
    <dbReference type="NCBI Taxonomy" id="63359"/>
    <lineage>
        <taxon>Eukaryota</taxon>
        <taxon>Viridiplantae</taxon>
        <taxon>Streptophyta</taxon>
        <taxon>Embryophyta</taxon>
        <taxon>Tracheophyta</taxon>
        <taxon>Spermatophyta</taxon>
        <taxon>Magnoliopsida</taxon>
        <taxon>eudicotyledons</taxon>
        <taxon>Gunneridae</taxon>
        <taxon>Pentapetalae</taxon>
        <taxon>Saxifragales</taxon>
        <taxon>Altingiaceae</taxon>
        <taxon>Liquidambar</taxon>
    </lineage>
</organism>
<evidence type="ECO:0000313" key="8">
    <source>
        <dbReference type="EMBL" id="KAK9273697.1"/>
    </source>
</evidence>
<dbReference type="GO" id="GO:0005634">
    <property type="term" value="C:nucleus"/>
    <property type="evidence" value="ECO:0007669"/>
    <property type="project" value="UniProtKB-SubCell"/>
</dbReference>
<sequence>MGDENTFTSSLQIYFHVWLQFLPKPFTRSNGLSKGCCKMVLIDQKQRLWPVKLGRKKSDNRVYIRSGWHEFRVANGLKEGDAFIFELIKKCKTPIMKFHRKFWLTNKVHKVRLFIYLFYFHFHLNKNF</sequence>
<keyword evidence="5" id="KW-0804">Transcription</keyword>
<dbReference type="InterPro" id="IPR003340">
    <property type="entry name" value="B3_DNA-bd"/>
</dbReference>
<dbReference type="AlphaFoldDB" id="A0AAP0WLT2"/>